<keyword evidence="2" id="KW-1185">Reference proteome</keyword>
<accession>A0A3M7Q4E7</accession>
<proteinExistence type="predicted"/>
<protein>
    <submittedName>
        <fullName evidence="1">RNA-directed DNA polymerase from mobile element jockey-like</fullName>
    </submittedName>
</protein>
<organism evidence="1 2">
    <name type="scientific">Brachionus plicatilis</name>
    <name type="common">Marine rotifer</name>
    <name type="synonym">Brachionus muelleri</name>
    <dbReference type="NCBI Taxonomy" id="10195"/>
    <lineage>
        <taxon>Eukaryota</taxon>
        <taxon>Metazoa</taxon>
        <taxon>Spiralia</taxon>
        <taxon>Gnathifera</taxon>
        <taxon>Rotifera</taxon>
        <taxon>Eurotatoria</taxon>
        <taxon>Monogononta</taxon>
        <taxon>Pseudotrocha</taxon>
        <taxon>Ploima</taxon>
        <taxon>Brachionidae</taxon>
        <taxon>Brachionus</taxon>
    </lineage>
</organism>
<evidence type="ECO:0000313" key="1">
    <source>
        <dbReference type="EMBL" id="RNA06287.1"/>
    </source>
</evidence>
<sequence>MHGLVEGKSNAGVLSDKFITNLEDNFLVQHVQESTFGNKILDLVLTDNPDNVYSVNIGPHLGTTTKNKLHSVLSWDYLLKGDYESLEKYLWTRITEMVGHDSDSMFNCLLSIFLDGVSKFIPNLSLSEKNITTRTNPKWFNKNIKKWTNLKYKGFIVTRIFSKNQAINELYNRICRIVKKEVSNAKLCYESNIIKGCKNHPKRIFSYINSQKNSRDGIRSLKDEMGNLVNDKLIVANIFNTQFQAAFSLDDGKPLQDLVKKCDIELFVTRFSYHSETLSLALQANACSSSYYYYYYY</sequence>
<dbReference type="GO" id="GO:0061343">
    <property type="term" value="P:cell adhesion involved in heart morphogenesis"/>
    <property type="evidence" value="ECO:0007669"/>
    <property type="project" value="TreeGrafter"/>
</dbReference>
<dbReference type="Proteomes" id="UP000276133">
    <property type="component" value="Unassembled WGS sequence"/>
</dbReference>
<dbReference type="EMBL" id="REGN01007440">
    <property type="protein sequence ID" value="RNA06287.1"/>
    <property type="molecule type" value="Genomic_DNA"/>
</dbReference>
<dbReference type="GO" id="GO:0031012">
    <property type="term" value="C:extracellular matrix"/>
    <property type="evidence" value="ECO:0007669"/>
    <property type="project" value="TreeGrafter"/>
</dbReference>
<dbReference type="PANTHER" id="PTHR33395">
    <property type="entry name" value="TRANSCRIPTASE, PUTATIVE-RELATED-RELATED"/>
    <property type="match status" value="1"/>
</dbReference>
<dbReference type="GO" id="GO:0007508">
    <property type="term" value="P:larval heart development"/>
    <property type="evidence" value="ECO:0007669"/>
    <property type="project" value="TreeGrafter"/>
</dbReference>
<dbReference type="AlphaFoldDB" id="A0A3M7Q4E7"/>
<name>A0A3M7Q4E7_BRAPC</name>
<comment type="caution">
    <text evidence="1">The sequence shown here is derived from an EMBL/GenBank/DDBJ whole genome shotgun (WGS) entry which is preliminary data.</text>
</comment>
<dbReference type="GO" id="GO:0003964">
    <property type="term" value="F:RNA-directed DNA polymerase activity"/>
    <property type="evidence" value="ECO:0007669"/>
    <property type="project" value="UniProtKB-KW"/>
</dbReference>
<keyword evidence="1" id="KW-0548">Nucleotidyltransferase</keyword>
<gene>
    <name evidence="1" type="ORF">BpHYR1_011768</name>
</gene>
<keyword evidence="1" id="KW-0808">Transferase</keyword>
<keyword evidence="1" id="KW-0695">RNA-directed DNA polymerase</keyword>
<evidence type="ECO:0000313" key="2">
    <source>
        <dbReference type="Proteomes" id="UP000276133"/>
    </source>
</evidence>
<dbReference type="OrthoDB" id="6118220at2759"/>
<reference evidence="1 2" key="1">
    <citation type="journal article" date="2018" name="Sci. Rep.">
        <title>Genomic signatures of local adaptation to the degree of environmental predictability in rotifers.</title>
        <authorList>
            <person name="Franch-Gras L."/>
            <person name="Hahn C."/>
            <person name="Garcia-Roger E.M."/>
            <person name="Carmona M.J."/>
            <person name="Serra M."/>
            <person name="Gomez A."/>
        </authorList>
    </citation>
    <scope>NUCLEOTIDE SEQUENCE [LARGE SCALE GENOMIC DNA]</scope>
    <source>
        <strain evidence="1">HYR1</strain>
    </source>
</reference>
<dbReference type="PANTHER" id="PTHR33395:SF22">
    <property type="entry name" value="REVERSE TRANSCRIPTASE DOMAIN-CONTAINING PROTEIN"/>
    <property type="match status" value="1"/>
</dbReference>